<evidence type="ECO:0000256" key="1">
    <source>
        <dbReference type="SAM" id="MobiDB-lite"/>
    </source>
</evidence>
<reference evidence="2" key="2">
    <citation type="submission" date="2025-08" db="UniProtKB">
        <authorList>
            <consortium name="RefSeq"/>
        </authorList>
    </citation>
    <scope>IDENTIFICATION</scope>
</reference>
<feature type="region of interest" description="Disordered" evidence="1">
    <location>
        <begin position="210"/>
        <end position="231"/>
    </location>
</feature>
<protein>
    <submittedName>
        <fullName evidence="2">Uncharacterized protein</fullName>
    </submittedName>
</protein>
<dbReference type="GeneID" id="84592704"/>
<proteinExistence type="predicted"/>
<reference evidence="2" key="1">
    <citation type="submission" date="2025-02" db="EMBL/GenBank/DDBJ databases">
        <authorList>
            <consortium name="NCBI Genome Project"/>
        </authorList>
    </citation>
    <scope>NUCLEOTIDE SEQUENCE</scope>
</reference>
<sequence length="279" mass="30986">MNRMEPKDWHAMGQRGIDGWEEGYGGVNEWHRKPNSRGGSRSSLARIPGTFRIHQIQQQEQQQQTLLLRGAGHDCDKPATVGPYGRLAGADWWGNSGQFLAPNQDPDQSAASIFLVAFLCWMDSLLVMMRMSRVLGGKQKTACACVVVKISTRPACQLKDVTSRQVDQQTHHHSETDDQGGESSLESKYERKKHEWVNLNGRRYCSFSASRNAKNPSRPAPLATPAVTGGKGGAMSWRRLEVIMGIGRSSRIVTGSWVTETPTHPWMEATASTGIWLLE</sequence>
<dbReference type="AlphaFoldDB" id="A0AAJ8BY57"/>
<accession>A0AAJ8BY57</accession>
<name>A0AAJ8BY57_ASPNG</name>
<feature type="region of interest" description="Disordered" evidence="1">
    <location>
        <begin position="160"/>
        <end position="189"/>
    </location>
</feature>
<dbReference type="RefSeq" id="XP_059604546.1">
    <property type="nucleotide sequence ID" value="XM_059743627.1"/>
</dbReference>
<organism evidence="2">
    <name type="scientific">Aspergillus niger</name>
    <dbReference type="NCBI Taxonomy" id="5061"/>
    <lineage>
        <taxon>Eukaryota</taxon>
        <taxon>Fungi</taxon>
        <taxon>Dikarya</taxon>
        <taxon>Ascomycota</taxon>
        <taxon>Pezizomycotina</taxon>
        <taxon>Eurotiomycetes</taxon>
        <taxon>Eurotiomycetidae</taxon>
        <taxon>Eurotiales</taxon>
        <taxon>Aspergillaceae</taxon>
        <taxon>Aspergillus</taxon>
        <taxon>Aspergillus subgen. Circumdati</taxon>
    </lineage>
</organism>
<dbReference type="VEuPathDB" id="FungiDB:An12g08980"/>
<evidence type="ECO:0000313" key="2">
    <source>
        <dbReference type="RefSeq" id="XP_059604546.1"/>
    </source>
</evidence>
<gene>
    <name evidence="2" type="ORF">An12g08980</name>
</gene>
<dbReference type="KEGG" id="ang:An12g08980"/>